<evidence type="ECO:0000256" key="5">
    <source>
        <dbReference type="SAM" id="Phobius"/>
    </source>
</evidence>
<dbReference type="Pfam" id="PF15864">
    <property type="entry name" value="PglL_A"/>
    <property type="match status" value="1"/>
</dbReference>
<feature type="transmembrane region" description="Helical" evidence="5">
    <location>
        <begin position="33"/>
        <end position="54"/>
    </location>
</feature>
<protein>
    <submittedName>
        <fullName evidence="9">Uncharacterized protein</fullName>
    </submittedName>
</protein>
<dbReference type="InterPro" id="IPR021797">
    <property type="entry name" value="Wzy_C_2"/>
</dbReference>
<sequence>MTLTPLKKTLSFALLFVFASFYAQPNTGGSGLALTYNIPIWTVTSWIIVAGLLISSIKKHLVYPKFWPYLLIFPVIMIINSLMSEVIQSIEWLFRQLYIFGGVLFLFALFQFQIKQMMLDRILFILVIAIGLHALLGALQIVSPNLLPSYFPFNSDQVPRGMFQQINVQASFLATGLIVSLYLISRPSFKFARLIVKSVLILAFTLALYVVIASGSRIGLLSLFLGIPLVVWSRFHQLKSHKRLLIALFIGSCFSFIAGQAGLHKTLDKAFQQTESVYSASRIDMYSIGIELVAKEPVYGYGIGGFLRAWNTQASYYVLRHPETKLPSAVNHPHNEILFWMIEAGLPALFGIVVFAVGICIALYQCGFHRGGAYAAMLLPISLHTQVELPFYISSLHWFVWLFLIYLVLRHRTKTANLNLSLAMTRFMQLIAVGLAVVVTLFMINTARAQADLYDLLYNKNAQPPYLKLALNNLYTKTYAEEIAMRSMLYASIENNDKTKVDTFENWALDYVVTNPKLKMYEDLISASVFLRPEGKGCDAIEAGLAMYAHNKPLKLAYDDKCK</sequence>
<gene>
    <name evidence="9" type="ORF">LCGC14_0627210</name>
</gene>
<dbReference type="InterPro" id="IPR007016">
    <property type="entry name" value="O-antigen_ligase-rel_domated"/>
</dbReference>
<feature type="transmembrane region" description="Helical" evidence="5">
    <location>
        <begin position="244"/>
        <end position="263"/>
    </location>
</feature>
<keyword evidence="3 5" id="KW-1133">Transmembrane helix</keyword>
<dbReference type="Pfam" id="PF04932">
    <property type="entry name" value="Wzy_C"/>
    <property type="match status" value="1"/>
</dbReference>
<evidence type="ECO:0000259" key="6">
    <source>
        <dbReference type="Pfam" id="PF04932"/>
    </source>
</evidence>
<feature type="transmembrane region" description="Helical" evidence="5">
    <location>
        <begin position="122"/>
        <end position="142"/>
    </location>
</feature>
<evidence type="ECO:0000259" key="8">
    <source>
        <dbReference type="Pfam" id="PF15864"/>
    </source>
</evidence>
<dbReference type="Pfam" id="PF11846">
    <property type="entry name" value="Wzy_C_2"/>
    <property type="match status" value="1"/>
</dbReference>
<feature type="transmembrane region" description="Helical" evidence="5">
    <location>
        <begin position="427"/>
        <end position="444"/>
    </location>
</feature>
<dbReference type="PANTHER" id="PTHR37422:SF13">
    <property type="entry name" value="LIPOPOLYSACCHARIDE BIOSYNTHESIS PROTEIN PA4999-RELATED"/>
    <property type="match status" value="1"/>
</dbReference>
<accession>A0A0F9RMH3</accession>
<feature type="transmembrane region" description="Helical" evidence="5">
    <location>
        <begin position="93"/>
        <end position="110"/>
    </location>
</feature>
<dbReference type="AlphaFoldDB" id="A0A0F9RMH3"/>
<comment type="subcellular location">
    <subcellularLocation>
        <location evidence="1">Membrane</location>
        <topology evidence="1">Multi-pass membrane protein</topology>
    </subcellularLocation>
</comment>
<dbReference type="InterPro" id="IPR031726">
    <property type="entry name" value="PglL_A"/>
</dbReference>
<evidence type="ECO:0000256" key="1">
    <source>
        <dbReference type="ARBA" id="ARBA00004141"/>
    </source>
</evidence>
<evidence type="ECO:0000313" key="9">
    <source>
        <dbReference type="EMBL" id="KKN50992.1"/>
    </source>
</evidence>
<proteinExistence type="predicted"/>
<feature type="transmembrane region" description="Helical" evidence="5">
    <location>
        <begin position="389"/>
        <end position="407"/>
    </location>
</feature>
<evidence type="ECO:0000256" key="4">
    <source>
        <dbReference type="ARBA" id="ARBA00023136"/>
    </source>
</evidence>
<feature type="transmembrane region" description="Helical" evidence="5">
    <location>
        <begin position="218"/>
        <end position="235"/>
    </location>
</feature>
<feature type="transmembrane region" description="Helical" evidence="5">
    <location>
        <begin position="66"/>
        <end position="87"/>
    </location>
</feature>
<feature type="domain" description="Protein glycosylation ligase" evidence="8">
    <location>
        <begin position="161"/>
        <end position="183"/>
    </location>
</feature>
<keyword evidence="2 5" id="KW-0812">Transmembrane</keyword>
<evidence type="ECO:0000256" key="2">
    <source>
        <dbReference type="ARBA" id="ARBA00022692"/>
    </source>
</evidence>
<name>A0A0F9RMH3_9ZZZZ</name>
<reference evidence="9" key="1">
    <citation type="journal article" date="2015" name="Nature">
        <title>Complex archaea that bridge the gap between prokaryotes and eukaryotes.</title>
        <authorList>
            <person name="Spang A."/>
            <person name="Saw J.H."/>
            <person name="Jorgensen S.L."/>
            <person name="Zaremba-Niedzwiedzka K."/>
            <person name="Martijn J."/>
            <person name="Lind A.E."/>
            <person name="van Eijk R."/>
            <person name="Schleper C."/>
            <person name="Guy L."/>
            <person name="Ettema T.J."/>
        </authorList>
    </citation>
    <scope>NUCLEOTIDE SEQUENCE</scope>
</reference>
<evidence type="ECO:0000259" key="7">
    <source>
        <dbReference type="Pfam" id="PF11846"/>
    </source>
</evidence>
<organism evidence="9">
    <name type="scientific">marine sediment metagenome</name>
    <dbReference type="NCBI Taxonomy" id="412755"/>
    <lineage>
        <taxon>unclassified sequences</taxon>
        <taxon>metagenomes</taxon>
        <taxon>ecological metagenomes</taxon>
    </lineage>
</organism>
<comment type="caution">
    <text evidence="9">The sequence shown here is derived from an EMBL/GenBank/DDBJ whole genome shotgun (WGS) entry which is preliminary data.</text>
</comment>
<dbReference type="GO" id="GO:0016020">
    <property type="term" value="C:membrane"/>
    <property type="evidence" value="ECO:0007669"/>
    <property type="project" value="UniProtKB-SubCell"/>
</dbReference>
<feature type="transmembrane region" description="Helical" evidence="5">
    <location>
        <begin position="348"/>
        <end position="368"/>
    </location>
</feature>
<dbReference type="InterPro" id="IPR051533">
    <property type="entry name" value="WaaL-like"/>
</dbReference>
<keyword evidence="4 5" id="KW-0472">Membrane</keyword>
<feature type="transmembrane region" description="Helical" evidence="5">
    <location>
        <begin position="191"/>
        <end position="212"/>
    </location>
</feature>
<feature type="domain" description="Virulence factor membrane-bound polymerase C-terminal" evidence="7">
    <location>
        <begin position="375"/>
        <end position="552"/>
    </location>
</feature>
<dbReference type="PANTHER" id="PTHR37422">
    <property type="entry name" value="TEICHURONIC ACID BIOSYNTHESIS PROTEIN TUAE"/>
    <property type="match status" value="1"/>
</dbReference>
<feature type="transmembrane region" description="Helical" evidence="5">
    <location>
        <begin position="162"/>
        <end position="184"/>
    </location>
</feature>
<dbReference type="EMBL" id="LAZR01001085">
    <property type="protein sequence ID" value="KKN50992.1"/>
    <property type="molecule type" value="Genomic_DNA"/>
</dbReference>
<feature type="domain" description="O-antigen ligase-related" evidence="6">
    <location>
        <begin position="203"/>
        <end position="352"/>
    </location>
</feature>
<evidence type="ECO:0000256" key="3">
    <source>
        <dbReference type="ARBA" id="ARBA00022989"/>
    </source>
</evidence>